<sequence length="665" mass="74275">MSSSSHKNDDGVPPLYRQGGYLSKVGYFKAAYFKISSDDLFRDFIEAYRHAISLGVHEKCVKDGSSCEPCSGAWRAIKFHLYYFVLGFTFPMPRFFQEMLCFMKCAPAQCSPNVVCVMVWFFNLSQFFNLDMTGVGQLRSCHMLFDNSSKGDHDWAKETLEITGEWVSDSSPELRVLTEKCGLPPRKEVRRIKVETLAHPITVRYSLQAQEMLAEKKPRTSAATREGSSAAPKLVIDLTSSKGEKDEAARSVPVMSVVPKVTSLIANRITQCRSFDVPSYGSPSEIIVTMKSDKVDFATKMVPKPFPLLSGLIRLLRRKRLLVWAIVRNPPNLLEDMDVCTKFVNDVKEAVSLSSFMKHTTEYRRTALLAMMQKTVILVAKSMFLNQEDTKVAKEIGCYIPLIQDLDRAISEFHFVAYAKDEELIPVVGRLEPQVFELESALKINDSLKKEVDELQRSQADFYKLGYVDHLFRRSSDFEFVGKDFETFSISPEDFLAFTFETSIAAVGETLDGATAEDAKTAEGQAVDSLLEIVGYHSALGSSFGIPRQSSIERTRLLKAIENRFVGCFSLSIALRIFLRGHVLLGAILLEELRQIFAHELPPVVGDNALWDAKSKNDVPPYKALYVRLSHVGDIGPTKSIAHCMNGQGLVCGCNSLAGNAGIDL</sequence>
<keyword evidence="2" id="KW-1185">Reference proteome</keyword>
<protein>
    <submittedName>
        <fullName evidence="1">Uncharacterized protein</fullName>
    </submittedName>
</protein>
<accession>A0A5N5GBS5</accession>
<organism evidence="1 2">
    <name type="scientific">Pyrus ussuriensis x Pyrus communis</name>
    <dbReference type="NCBI Taxonomy" id="2448454"/>
    <lineage>
        <taxon>Eukaryota</taxon>
        <taxon>Viridiplantae</taxon>
        <taxon>Streptophyta</taxon>
        <taxon>Embryophyta</taxon>
        <taxon>Tracheophyta</taxon>
        <taxon>Spermatophyta</taxon>
        <taxon>Magnoliopsida</taxon>
        <taxon>eudicotyledons</taxon>
        <taxon>Gunneridae</taxon>
        <taxon>Pentapetalae</taxon>
        <taxon>rosids</taxon>
        <taxon>fabids</taxon>
        <taxon>Rosales</taxon>
        <taxon>Rosaceae</taxon>
        <taxon>Amygdaloideae</taxon>
        <taxon>Maleae</taxon>
        <taxon>Pyrus</taxon>
    </lineage>
</organism>
<evidence type="ECO:0000313" key="2">
    <source>
        <dbReference type="Proteomes" id="UP000327157"/>
    </source>
</evidence>
<reference evidence="1 2" key="3">
    <citation type="submission" date="2019-11" db="EMBL/GenBank/DDBJ databases">
        <title>A de novo genome assembly of a pear dwarfing rootstock.</title>
        <authorList>
            <person name="Wang F."/>
            <person name="Wang J."/>
            <person name="Li S."/>
            <person name="Zhang Y."/>
            <person name="Fang M."/>
            <person name="Ma L."/>
            <person name="Zhao Y."/>
            <person name="Jiang S."/>
        </authorList>
    </citation>
    <scope>NUCLEOTIDE SEQUENCE [LARGE SCALE GENOMIC DNA]</scope>
    <source>
        <strain evidence="1">S2</strain>
        <tissue evidence="1">Leaf</tissue>
    </source>
</reference>
<reference evidence="1 2" key="1">
    <citation type="submission" date="2019-09" db="EMBL/GenBank/DDBJ databases">
        <authorList>
            <person name="Ou C."/>
        </authorList>
    </citation>
    <scope>NUCLEOTIDE SEQUENCE [LARGE SCALE GENOMIC DNA]</scope>
    <source>
        <strain evidence="1">S2</strain>
        <tissue evidence="1">Leaf</tissue>
    </source>
</reference>
<dbReference type="EMBL" id="SMOL01000458">
    <property type="protein sequence ID" value="KAB2612886.1"/>
    <property type="molecule type" value="Genomic_DNA"/>
</dbReference>
<proteinExistence type="predicted"/>
<name>A0A5N5GBS5_9ROSA</name>
<evidence type="ECO:0000313" key="1">
    <source>
        <dbReference type="EMBL" id="KAB2612886.1"/>
    </source>
</evidence>
<gene>
    <name evidence="1" type="ORF">D8674_035202</name>
</gene>
<comment type="caution">
    <text evidence="1">The sequence shown here is derived from an EMBL/GenBank/DDBJ whole genome shotgun (WGS) entry which is preliminary data.</text>
</comment>
<reference evidence="2" key="2">
    <citation type="submission" date="2019-10" db="EMBL/GenBank/DDBJ databases">
        <title>A de novo genome assembly of a pear dwarfing rootstock.</title>
        <authorList>
            <person name="Wang F."/>
            <person name="Wang J."/>
            <person name="Li S."/>
            <person name="Zhang Y."/>
            <person name="Fang M."/>
            <person name="Ma L."/>
            <person name="Zhao Y."/>
            <person name="Jiang S."/>
        </authorList>
    </citation>
    <scope>NUCLEOTIDE SEQUENCE [LARGE SCALE GENOMIC DNA]</scope>
</reference>
<dbReference type="Proteomes" id="UP000327157">
    <property type="component" value="Chromosome 9"/>
</dbReference>
<dbReference type="AlphaFoldDB" id="A0A5N5GBS5"/>